<dbReference type="SUPFAM" id="SSF50249">
    <property type="entry name" value="Nucleic acid-binding proteins"/>
    <property type="match status" value="1"/>
</dbReference>
<keyword evidence="2 6" id="KW-0548">Nucleotidyltransferase</keyword>
<accession>A0A0G1QYA4</accession>
<dbReference type="InterPro" id="IPR003029">
    <property type="entry name" value="S1_domain"/>
</dbReference>
<evidence type="ECO:0000256" key="2">
    <source>
        <dbReference type="ARBA" id="ARBA00022695"/>
    </source>
</evidence>
<comment type="caution">
    <text evidence="6">The sequence shown here is derived from an EMBL/GenBank/DDBJ whole genome shotgun (WGS) entry which is preliminary data.</text>
</comment>
<dbReference type="InterPro" id="IPR004087">
    <property type="entry name" value="KH_dom"/>
</dbReference>
<evidence type="ECO:0000313" key="6">
    <source>
        <dbReference type="EMBL" id="KKU49946.1"/>
    </source>
</evidence>
<dbReference type="SMART" id="SM00316">
    <property type="entry name" value="S1"/>
    <property type="match status" value="1"/>
</dbReference>
<dbReference type="PANTHER" id="PTHR11252">
    <property type="entry name" value="POLYRIBONUCLEOTIDE NUCLEOTIDYLTRANSFERASE"/>
    <property type="match status" value="1"/>
</dbReference>
<dbReference type="AlphaFoldDB" id="A0A0G1QYA4"/>
<dbReference type="InterPro" id="IPR012340">
    <property type="entry name" value="NA-bd_OB-fold"/>
</dbReference>
<dbReference type="PROSITE" id="PS50084">
    <property type="entry name" value="KH_TYPE_1"/>
    <property type="match status" value="1"/>
</dbReference>
<dbReference type="GO" id="GO:0004654">
    <property type="term" value="F:polyribonucleotide nucleotidyltransferase activity"/>
    <property type="evidence" value="ECO:0007669"/>
    <property type="project" value="UniProtKB-EC"/>
</dbReference>
<dbReference type="EC" id="2.7.7.8" evidence="6"/>
<keyword evidence="3 4" id="KW-0694">RNA-binding</keyword>
<evidence type="ECO:0000256" key="1">
    <source>
        <dbReference type="ARBA" id="ARBA00022679"/>
    </source>
</evidence>
<evidence type="ECO:0000256" key="3">
    <source>
        <dbReference type="ARBA" id="ARBA00022884"/>
    </source>
</evidence>
<evidence type="ECO:0000259" key="5">
    <source>
        <dbReference type="PROSITE" id="PS50126"/>
    </source>
</evidence>
<dbReference type="PATRIC" id="fig|1619122.3.peg.453"/>
<dbReference type="InterPro" id="IPR036612">
    <property type="entry name" value="KH_dom_type_1_sf"/>
</dbReference>
<organism evidence="6 7">
    <name type="scientific">candidate division WWE3 bacterium GW2011_GWC1_47_10</name>
    <dbReference type="NCBI Taxonomy" id="1619122"/>
    <lineage>
        <taxon>Bacteria</taxon>
        <taxon>Katanobacteria</taxon>
    </lineage>
</organism>
<dbReference type="STRING" id="1619122.UX73_C0024G0004"/>
<reference evidence="6 7" key="1">
    <citation type="journal article" date="2015" name="Nature">
        <title>rRNA introns, odd ribosomes, and small enigmatic genomes across a large radiation of phyla.</title>
        <authorList>
            <person name="Brown C.T."/>
            <person name="Hug L.A."/>
            <person name="Thomas B.C."/>
            <person name="Sharon I."/>
            <person name="Castelle C.J."/>
            <person name="Singh A."/>
            <person name="Wilkins M.J."/>
            <person name="Williams K.H."/>
            <person name="Banfield J.F."/>
        </authorList>
    </citation>
    <scope>NUCLEOTIDE SEQUENCE [LARGE SCALE GENOMIC DNA]</scope>
</reference>
<keyword evidence="1 6" id="KW-0808">Transferase</keyword>
<dbReference type="PROSITE" id="PS50126">
    <property type="entry name" value="S1"/>
    <property type="match status" value="1"/>
</dbReference>
<dbReference type="InterPro" id="IPR004088">
    <property type="entry name" value="KH_dom_type_1"/>
</dbReference>
<sequence>MIPVEKIGVVIGSGGKTIKDIEAKTGATLGIEPDGTVVIAAATSEGLNKAVSMVEALVKDIEVGSVYEGVVKNTTDFGAFVEILPGREGLLHVSELSHKYVTNVEDEIKPGDKVRVKVLAAENGRISLSKKALEGK</sequence>
<dbReference type="GO" id="GO:0003723">
    <property type="term" value="F:RNA binding"/>
    <property type="evidence" value="ECO:0007669"/>
    <property type="project" value="UniProtKB-UniRule"/>
</dbReference>
<dbReference type="Proteomes" id="UP000034873">
    <property type="component" value="Unassembled WGS sequence"/>
</dbReference>
<dbReference type="Gene3D" id="2.40.50.140">
    <property type="entry name" value="Nucleic acid-binding proteins"/>
    <property type="match status" value="1"/>
</dbReference>
<dbReference type="FunFam" id="2.40.50.140:FF:000189">
    <property type="entry name" value="Polyribonucleotide nucleotidyltransferase, putative"/>
    <property type="match status" value="1"/>
</dbReference>
<feature type="domain" description="S1 motif" evidence="5">
    <location>
        <begin position="64"/>
        <end position="131"/>
    </location>
</feature>
<dbReference type="CDD" id="cd02393">
    <property type="entry name" value="KH-I_PNPase"/>
    <property type="match status" value="1"/>
</dbReference>
<dbReference type="Pfam" id="PF00013">
    <property type="entry name" value="KH_1"/>
    <property type="match status" value="1"/>
</dbReference>
<dbReference type="SUPFAM" id="SSF54791">
    <property type="entry name" value="Eukaryotic type KH-domain (KH-domain type I)"/>
    <property type="match status" value="1"/>
</dbReference>
<dbReference type="FunFam" id="3.30.1370.10:FF:000001">
    <property type="entry name" value="Polyribonucleotide nucleotidyltransferase"/>
    <property type="match status" value="1"/>
</dbReference>
<dbReference type="GO" id="GO:0005829">
    <property type="term" value="C:cytosol"/>
    <property type="evidence" value="ECO:0007669"/>
    <property type="project" value="TreeGrafter"/>
</dbReference>
<dbReference type="InterPro" id="IPR012162">
    <property type="entry name" value="PNPase"/>
</dbReference>
<evidence type="ECO:0000256" key="4">
    <source>
        <dbReference type="PROSITE-ProRule" id="PRU00117"/>
    </source>
</evidence>
<name>A0A0G1QYA4_UNCKA</name>
<dbReference type="Pfam" id="PF00575">
    <property type="entry name" value="S1"/>
    <property type="match status" value="1"/>
</dbReference>
<dbReference type="GO" id="GO:0000175">
    <property type="term" value="F:3'-5'-RNA exonuclease activity"/>
    <property type="evidence" value="ECO:0007669"/>
    <property type="project" value="TreeGrafter"/>
</dbReference>
<dbReference type="EMBL" id="LCNH01000024">
    <property type="protein sequence ID" value="KKU49946.1"/>
    <property type="molecule type" value="Genomic_DNA"/>
</dbReference>
<gene>
    <name evidence="6" type="ORF">UX73_C0024G0004</name>
</gene>
<dbReference type="Gene3D" id="3.30.1370.10">
    <property type="entry name" value="K Homology domain, type 1"/>
    <property type="match status" value="1"/>
</dbReference>
<dbReference type="SMART" id="SM00322">
    <property type="entry name" value="KH"/>
    <property type="match status" value="1"/>
</dbReference>
<proteinExistence type="predicted"/>
<evidence type="ECO:0000313" key="7">
    <source>
        <dbReference type="Proteomes" id="UP000034873"/>
    </source>
</evidence>
<dbReference type="PANTHER" id="PTHR11252:SF0">
    <property type="entry name" value="POLYRIBONUCLEOTIDE NUCLEOTIDYLTRANSFERASE 1, MITOCHONDRIAL"/>
    <property type="match status" value="1"/>
</dbReference>
<dbReference type="GO" id="GO:0006402">
    <property type="term" value="P:mRNA catabolic process"/>
    <property type="evidence" value="ECO:0007669"/>
    <property type="project" value="InterPro"/>
</dbReference>
<protein>
    <submittedName>
        <fullName evidence="6">Polyribonucleotide nucleotidyltransferase, polyribonucleotide nucleotidyltransferase</fullName>
        <ecNumber evidence="6">2.7.7.8</ecNumber>
    </submittedName>
</protein>